<comment type="caution">
    <text evidence="2">The sequence shown here is derived from an EMBL/GenBank/DDBJ whole genome shotgun (WGS) entry which is preliminary data.</text>
</comment>
<keyword evidence="3" id="KW-1185">Reference proteome</keyword>
<evidence type="ECO:0000313" key="2">
    <source>
        <dbReference type="EMBL" id="RSU00753.1"/>
    </source>
</evidence>
<evidence type="ECO:0000313" key="3">
    <source>
        <dbReference type="Proteomes" id="UP000288197"/>
    </source>
</evidence>
<keyword evidence="1" id="KW-0472">Membrane</keyword>
<accession>A0A430A2Q8</accession>
<proteinExistence type="predicted"/>
<keyword evidence="1" id="KW-1133">Transmembrane helix</keyword>
<protein>
    <submittedName>
        <fullName evidence="2">Uncharacterized protein</fullName>
    </submittedName>
</protein>
<organism evidence="2 3">
    <name type="scientific">Vagococcus fluvialis</name>
    <dbReference type="NCBI Taxonomy" id="2738"/>
    <lineage>
        <taxon>Bacteria</taxon>
        <taxon>Bacillati</taxon>
        <taxon>Bacillota</taxon>
        <taxon>Bacilli</taxon>
        <taxon>Lactobacillales</taxon>
        <taxon>Enterococcaceae</taxon>
        <taxon>Vagococcus</taxon>
    </lineage>
</organism>
<keyword evidence="1" id="KW-0812">Transmembrane</keyword>
<dbReference type="AlphaFoldDB" id="A0A430A2Q8"/>
<dbReference type="Proteomes" id="UP000288197">
    <property type="component" value="Unassembled WGS sequence"/>
</dbReference>
<evidence type="ECO:0000256" key="1">
    <source>
        <dbReference type="SAM" id="Phobius"/>
    </source>
</evidence>
<reference evidence="2 3" key="1">
    <citation type="submission" date="2017-05" db="EMBL/GenBank/DDBJ databases">
        <title>Vagococcus spp. assemblies.</title>
        <authorList>
            <person name="Gulvik C.A."/>
        </authorList>
    </citation>
    <scope>NUCLEOTIDE SEQUENCE [LARGE SCALE GENOMIC DNA]</scope>
    <source>
        <strain evidence="2 3">NCFB 2497</strain>
    </source>
</reference>
<feature type="transmembrane region" description="Helical" evidence="1">
    <location>
        <begin position="17"/>
        <end position="35"/>
    </location>
</feature>
<name>A0A430A2Q8_9ENTE</name>
<dbReference type="EMBL" id="NGJX01000011">
    <property type="protein sequence ID" value="RSU00753.1"/>
    <property type="molecule type" value="Genomic_DNA"/>
</dbReference>
<sequence length="131" mass="15080">MELKTVKKRRGDLMKNFFSILVMVIILGGGGYFVYNEFVKSKEPDVVAVDTGSIKVEEIDSKEFEKLDQEIKELIKKYEYVETISSFDELNGLKQEDNSYNIQKYSDKKLFLISASKQQDGSIVAIFDDKE</sequence>
<gene>
    <name evidence="2" type="ORF">CBF32_10270</name>
</gene>